<comment type="caution">
    <text evidence="1">The sequence shown here is derived from an EMBL/GenBank/DDBJ whole genome shotgun (WGS) entry which is preliminary data.</text>
</comment>
<name>A0A4C1ZIK8_EUMVA</name>
<dbReference type="EMBL" id="BGZK01001792">
    <property type="protein sequence ID" value="GBP86385.1"/>
    <property type="molecule type" value="Genomic_DNA"/>
</dbReference>
<organism evidence="1 2">
    <name type="scientific">Eumeta variegata</name>
    <name type="common">Bagworm moth</name>
    <name type="synonym">Eumeta japonica</name>
    <dbReference type="NCBI Taxonomy" id="151549"/>
    <lineage>
        <taxon>Eukaryota</taxon>
        <taxon>Metazoa</taxon>
        <taxon>Ecdysozoa</taxon>
        <taxon>Arthropoda</taxon>
        <taxon>Hexapoda</taxon>
        <taxon>Insecta</taxon>
        <taxon>Pterygota</taxon>
        <taxon>Neoptera</taxon>
        <taxon>Endopterygota</taxon>
        <taxon>Lepidoptera</taxon>
        <taxon>Glossata</taxon>
        <taxon>Ditrysia</taxon>
        <taxon>Tineoidea</taxon>
        <taxon>Psychidae</taxon>
        <taxon>Oiketicinae</taxon>
        <taxon>Eumeta</taxon>
    </lineage>
</organism>
<protein>
    <submittedName>
        <fullName evidence="1">Uncharacterized protein</fullName>
    </submittedName>
</protein>
<gene>
    <name evidence="1" type="ORF">EVAR_63214_1</name>
</gene>
<reference evidence="1 2" key="1">
    <citation type="journal article" date="2019" name="Commun. Biol.">
        <title>The bagworm genome reveals a unique fibroin gene that provides high tensile strength.</title>
        <authorList>
            <person name="Kono N."/>
            <person name="Nakamura H."/>
            <person name="Ohtoshi R."/>
            <person name="Tomita M."/>
            <person name="Numata K."/>
            <person name="Arakawa K."/>
        </authorList>
    </citation>
    <scope>NUCLEOTIDE SEQUENCE [LARGE SCALE GENOMIC DNA]</scope>
</reference>
<dbReference type="AlphaFoldDB" id="A0A4C1ZIK8"/>
<evidence type="ECO:0000313" key="1">
    <source>
        <dbReference type="EMBL" id="GBP86385.1"/>
    </source>
</evidence>
<dbReference type="Proteomes" id="UP000299102">
    <property type="component" value="Unassembled WGS sequence"/>
</dbReference>
<proteinExistence type="predicted"/>
<sequence>MFYFATKLRRSFRPCADTLPILAGFRTLSVINKLNRITDFVLRVRSIYRRLDGREAVRTVVLLQAARRCGRSGSRGGGAGSEMLLSLLVLGAALTAANTGKHIGNCLM</sequence>
<evidence type="ECO:0000313" key="2">
    <source>
        <dbReference type="Proteomes" id="UP000299102"/>
    </source>
</evidence>
<accession>A0A4C1ZIK8</accession>
<keyword evidence="2" id="KW-1185">Reference proteome</keyword>